<evidence type="ECO:0000256" key="4">
    <source>
        <dbReference type="ARBA" id="ARBA00022741"/>
    </source>
</evidence>
<keyword evidence="12" id="KW-0542">Nucleomorph</keyword>
<evidence type="ECO:0000256" key="8">
    <source>
        <dbReference type="ARBA" id="ARBA00023125"/>
    </source>
</evidence>
<dbReference type="SUPFAM" id="SSF50249">
    <property type="entry name" value="Nucleic acid-binding proteins"/>
    <property type="match status" value="1"/>
</dbReference>
<dbReference type="Pfam" id="PF17207">
    <property type="entry name" value="MCM_OB"/>
    <property type="match status" value="1"/>
</dbReference>
<keyword evidence="7 10" id="KW-0067">ATP-binding</keyword>
<dbReference type="InterPro" id="IPR012340">
    <property type="entry name" value="NA-bd_OB-fold"/>
</dbReference>
<dbReference type="GO" id="GO:0005634">
    <property type="term" value="C:nucleus"/>
    <property type="evidence" value="ECO:0007669"/>
    <property type="project" value="UniProtKB-SubCell"/>
</dbReference>
<keyword evidence="6 10" id="KW-0347">Helicase</keyword>
<dbReference type="Pfam" id="PF14551">
    <property type="entry name" value="MCM_N"/>
    <property type="match status" value="1"/>
</dbReference>
<evidence type="ECO:0000259" key="11">
    <source>
        <dbReference type="PROSITE" id="PS50051"/>
    </source>
</evidence>
<evidence type="ECO:0000313" key="12">
    <source>
        <dbReference type="EMBL" id="ABW98291.1"/>
    </source>
</evidence>
<dbReference type="Gene3D" id="2.40.50.140">
    <property type="entry name" value="Nucleic acid-binding proteins"/>
    <property type="match status" value="1"/>
</dbReference>
<dbReference type="PANTHER" id="PTHR11630">
    <property type="entry name" value="DNA REPLICATION LICENSING FACTOR MCM FAMILY MEMBER"/>
    <property type="match status" value="1"/>
</dbReference>
<dbReference type="Gene3D" id="3.40.50.300">
    <property type="entry name" value="P-loop containing nucleotide triphosphate hydrolases"/>
    <property type="match status" value="1"/>
</dbReference>
<accession>A9BLA8</accession>
<comment type="function">
    <text evidence="10">Acts as component of the MCM2-7 complex (MCM complex) which is the replicative helicase essential for 'once per cell cycle' DNA replication initiation and elongation in eukaryotic cells. The active ATPase sites in the MCM2-7 ring are formed through the interaction surfaces of two neighboring subunits such that a critical structure of a conserved arginine finger motif is provided in trans relative to the ATP-binding site of the Walker A box of the adjacent subunit. The six ATPase active sites, however, are likely to contribute differentially to the complex helicase activity.</text>
</comment>
<evidence type="ECO:0000256" key="1">
    <source>
        <dbReference type="ARBA" id="ARBA00004123"/>
    </source>
</evidence>
<evidence type="ECO:0000313" key="14">
    <source>
        <dbReference type="EMBL" id="CAD8957297.1"/>
    </source>
</evidence>
<comment type="subunit">
    <text evidence="10">Component of the MCM2-7 complex.</text>
</comment>
<geneLocation type="nucleomorph" evidence="12"/>
<evidence type="ECO:0000256" key="6">
    <source>
        <dbReference type="ARBA" id="ARBA00022806"/>
    </source>
</evidence>
<dbReference type="GO" id="GO:1902975">
    <property type="term" value="P:mitotic DNA replication initiation"/>
    <property type="evidence" value="ECO:0007669"/>
    <property type="project" value="TreeGrafter"/>
</dbReference>
<dbReference type="Gene3D" id="2.20.28.10">
    <property type="match status" value="1"/>
</dbReference>
<feature type="domain" description="MCM C-terminal AAA(+) ATPase" evidence="11">
    <location>
        <begin position="323"/>
        <end position="531"/>
    </location>
</feature>
<evidence type="ECO:0000256" key="2">
    <source>
        <dbReference type="ARBA" id="ARBA00008010"/>
    </source>
</evidence>
<dbReference type="FunFam" id="2.20.28.10:FF:000003">
    <property type="entry name" value="DNA helicase"/>
    <property type="match status" value="1"/>
</dbReference>
<reference evidence="13" key="2">
    <citation type="submission" date="2021-01" db="EMBL/GenBank/DDBJ databases">
        <authorList>
            <person name="Corre E."/>
            <person name="Pelletier E."/>
            <person name="Niang G."/>
            <person name="Scheremetjew M."/>
            <person name="Finn R."/>
            <person name="Kale V."/>
            <person name="Holt S."/>
            <person name="Cochrane G."/>
            <person name="Meng A."/>
            <person name="Brown T."/>
            <person name="Cohen L."/>
        </authorList>
    </citation>
    <scope>NUCLEOTIDE SEQUENCE</scope>
    <source>
        <strain evidence="13">CCMP644</strain>
    </source>
</reference>
<comment type="subcellular location">
    <subcellularLocation>
        <location evidence="1">Nucleus</location>
    </subcellularLocation>
</comment>
<dbReference type="GO" id="GO:0016787">
    <property type="term" value="F:hydrolase activity"/>
    <property type="evidence" value="ECO:0007669"/>
    <property type="project" value="UniProtKB-KW"/>
</dbReference>
<dbReference type="InterPro" id="IPR033762">
    <property type="entry name" value="MCM_OB"/>
</dbReference>
<organism evidence="12 15">
    <name type="scientific">Hemiselmis andersenii</name>
    <name type="common">Cryptophyte alga</name>
    <dbReference type="NCBI Taxonomy" id="464988"/>
    <lineage>
        <taxon>Eukaryota</taxon>
        <taxon>Cryptophyceae</taxon>
        <taxon>Cryptomonadales</taxon>
        <taxon>Hemiselmidaceae</taxon>
        <taxon>Hemiselmis</taxon>
    </lineage>
</organism>
<dbReference type="InterPro" id="IPR031327">
    <property type="entry name" value="MCM"/>
</dbReference>
<name>A9BLA8_HEMAN</name>
<evidence type="ECO:0000256" key="7">
    <source>
        <dbReference type="ARBA" id="ARBA00022840"/>
    </source>
</evidence>
<keyword evidence="5 10" id="KW-0378">Hydrolase</keyword>
<proteinExistence type="inferred from homology"/>
<evidence type="ECO:0000256" key="3">
    <source>
        <dbReference type="ARBA" id="ARBA00022705"/>
    </source>
</evidence>
<dbReference type="EMBL" id="CP000883">
    <property type="protein sequence ID" value="ABW98291.1"/>
    <property type="molecule type" value="Genomic_DNA"/>
</dbReference>
<dbReference type="GO" id="GO:0003697">
    <property type="term" value="F:single-stranded DNA binding"/>
    <property type="evidence" value="ECO:0007669"/>
    <property type="project" value="TreeGrafter"/>
</dbReference>
<dbReference type="EC" id="3.6.4.12" evidence="10"/>
<sequence length="656" mass="76681">MKSKEICLSVEKKIKKRQDKSSEIEKITKKFIKFLKFYRSIDNFKLYYPTFLKKKLNGILTKITIDLFHIAEFDPYLYLKIIDFPTEMLTIFDFALTSIFLSKNLTKKIGLKKKVRISFTNSMNSQDITIDSISPKNLNKLLTLKGIVVKHSTRLPVMTSAFFRCEICSFETFSFIERGKLIEPVYCYCCKNFHSFKNILNRSNFSDKQFISLQEIRCKEENEHFPLNINLVAYDENTDKVRIGQRIEVTGILRISENLFPINNSPNRFFNFYIDILDLKIQESPQQKKRKENSKKLIKPEKKIHSKNDLSVMLSSLSQNLKIYQVVSDSILPSLFGFETVKQGIILQLINDISIKFSSKQNFSTNSFNILLMGKLNEEKSKILNFVQKIIKKDAILDGKEIKANEHDITLPFASKRKKIFGNTIEKFFPQIEGILCVEEFQKIPNDLLNFLQETMVNSRISIAKAGMVYTMKSKLSILGSMNFDENLKNNENEIFKDHLILEKNFFGFHLFYWLKDPFRASLDKKLACNVLKYFTENFLNKKKKEKISSGIGFKDKSLFFFLNNFSKKDLPFFHKITFREEAKWQIINKYLNTLKFSKFYSEHFSIQNILIEISKAISLLRFSNVIGICDIRYGVVIFLEALKSLENFSSSIISL</sequence>
<dbReference type="PROSITE" id="PS50051">
    <property type="entry name" value="MCM_2"/>
    <property type="match status" value="1"/>
</dbReference>
<dbReference type="AlphaFoldDB" id="A9BLA8"/>
<dbReference type="InterPro" id="IPR008047">
    <property type="entry name" value="MCM_4"/>
</dbReference>
<keyword evidence="3 10" id="KW-0235">DNA replication</keyword>
<dbReference type="Proteomes" id="UP000243127">
    <property type="component" value="Nucleomorph 3"/>
</dbReference>
<dbReference type="RefSeq" id="XP_001712616.1">
    <property type="nucleotide sequence ID" value="XM_001712564.1"/>
</dbReference>
<dbReference type="Gene3D" id="3.30.1640.10">
    <property type="entry name" value="mini-chromosome maintenance (MCM) complex, chain A, domain 1"/>
    <property type="match status" value="1"/>
</dbReference>
<dbReference type="GeneID" id="5739527"/>
<dbReference type="GO" id="GO:0017116">
    <property type="term" value="F:single-stranded DNA helicase activity"/>
    <property type="evidence" value="ECO:0007669"/>
    <property type="project" value="TreeGrafter"/>
</dbReference>
<reference evidence="12 15" key="1">
    <citation type="journal article" date="2007" name="Proc. Natl. Acad. Sci. U.S.A.">
        <title>Nucleomorph genome of Hemiselmis andersenii reveals complete intron loss and compaction as a driver of protein structure and function.</title>
        <authorList>
            <person name="Lane C.E."/>
            <person name="van den Heuvel K."/>
            <person name="Kozera C."/>
            <person name="Curtis B.A."/>
            <person name="Parsons B.J."/>
            <person name="Bowman S."/>
            <person name="Archibald J.M."/>
        </authorList>
    </citation>
    <scope>NUCLEOTIDE SEQUENCE [LARGE SCALE GENOMIC DNA]</scope>
    <source>
        <strain evidence="12 15">CCMP644</strain>
    </source>
</reference>
<dbReference type="PRINTS" id="PR01660">
    <property type="entry name" value="MCMPROTEIN4"/>
</dbReference>
<evidence type="ECO:0000256" key="5">
    <source>
        <dbReference type="ARBA" id="ARBA00022801"/>
    </source>
</evidence>
<evidence type="ECO:0000256" key="9">
    <source>
        <dbReference type="ARBA" id="ARBA00023242"/>
    </source>
</evidence>
<dbReference type="PANTHER" id="PTHR11630:SF66">
    <property type="entry name" value="DNA REPLICATION LICENSING FACTOR MCM4"/>
    <property type="match status" value="1"/>
</dbReference>
<dbReference type="GO" id="GO:0005524">
    <property type="term" value="F:ATP binding"/>
    <property type="evidence" value="ECO:0007669"/>
    <property type="project" value="UniProtKB-UniRule"/>
</dbReference>
<gene>
    <name evidence="12" type="ORF">HAN_3g489</name>
    <name evidence="13" type="ORF">HAND00432_LOCUS11835</name>
    <name evidence="14" type="ORF">HAND00432_LOCUS11836</name>
</gene>
<dbReference type="InterPro" id="IPR027925">
    <property type="entry name" value="MCM_N"/>
</dbReference>
<evidence type="ECO:0000313" key="13">
    <source>
        <dbReference type="EMBL" id="CAD8957296.1"/>
    </source>
</evidence>
<evidence type="ECO:0000313" key="15">
    <source>
        <dbReference type="Proteomes" id="UP000243127"/>
    </source>
</evidence>
<dbReference type="EMBL" id="HBFX01019519">
    <property type="protein sequence ID" value="CAD8957297.1"/>
    <property type="molecule type" value="Transcribed_RNA"/>
</dbReference>
<protein>
    <recommendedName>
        <fullName evidence="10">DNA replication licensing factor MCM4</fullName>
        <ecNumber evidence="10">3.6.4.12</ecNumber>
    </recommendedName>
</protein>
<comment type="similarity">
    <text evidence="2 10">Belongs to the MCM family.</text>
</comment>
<comment type="catalytic activity">
    <reaction evidence="10">
        <text>ATP + H2O = ADP + phosphate + H(+)</text>
        <dbReference type="Rhea" id="RHEA:13065"/>
        <dbReference type="ChEBI" id="CHEBI:15377"/>
        <dbReference type="ChEBI" id="CHEBI:15378"/>
        <dbReference type="ChEBI" id="CHEBI:30616"/>
        <dbReference type="ChEBI" id="CHEBI:43474"/>
        <dbReference type="ChEBI" id="CHEBI:456216"/>
        <dbReference type="EC" id="3.6.4.12"/>
    </reaction>
</comment>
<keyword evidence="4 10" id="KW-0547">Nucleotide-binding</keyword>
<dbReference type="GO" id="GO:0042555">
    <property type="term" value="C:MCM complex"/>
    <property type="evidence" value="ECO:0007669"/>
    <property type="project" value="UniProtKB-UniRule"/>
</dbReference>
<dbReference type="GO" id="GO:0006271">
    <property type="term" value="P:DNA strand elongation involved in DNA replication"/>
    <property type="evidence" value="ECO:0007669"/>
    <property type="project" value="TreeGrafter"/>
</dbReference>
<dbReference type="InterPro" id="IPR001208">
    <property type="entry name" value="MCM_dom"/>
</dbReference>
<evidence type="ECO:0000256" key="10">
    <source>
        <dbReference type="RuleBase" id="RU368062"/>
    </source>
</evidence>
<dbReference type="GO" id="GO:0000727">
    <property type="term" value="P:double-strand break repair via break-induced replication"/>
    <property type="evidence" value="ECO:0007669"/>
    <property type="project" value="TreeGrafter"/>
</dbReference>
<keyword evidence="8 10" id="KW-0238">DNA-binding</keyword>
<dbReference type="EMBL" id="HBFX01019518">
    <property type="protein sequence ID" value="CAD8957296.1"/>
    <property type="molecule type" value="Transcribed_RNA"/>
</dbReference>
<keyword evidence="9 10" id="KW-0539">Nucleus</keyword>
<dbReference type="Pfam" id="PF00493">
    <property type="entry name" value="MCM"/>
    <property type="match status" value="1"/>
</dbReference>
<dbReference type="SMART" id="SM00350">
    <property type="entry name" value="MCM"/>
    <property type="match status" value="1"/>
</dbReference>
<dbReference type="InterPro" id="IPR027417">
    <property type="entry name" value="P-loop_NTPase"/>
</dbReference>